<protein>
    <submittedName>
        <fullName evidence="2">Uncharacterized protein</fullName>
    </submittedName>
</protein>
<dbReference type="Proteomes" id="UP001066276">
    <property type="component" value="Chromosome 1_1"/>
</dbReference>
<evidence type="ECO:0000256" key="1">
    <source>
        <dbReference type="SAM" id="MobiDB-lite"/>
    </source>
</evidence>
<sequence>MRAEGAPRRARLIRRPLGEQRAGDTSQVIGREPDRRRYTLVCEPTRWSGAQRSWARAAVRPCCVAWPAR</sequence>
<dbReference type="AlphaFoldDB" id="A0AAV7X186"/>
<dbReference type="EMBL" id="JANPWB010000001">
    <property type="protein sequence ID" value="KAJ1218761.1"/>
    <property type="molecule type" value="Genomic_DNA"/>
</dbReference>
<feature type="region of interest" description="Disordered" evidence="1">
    <location>
        <begin position="1"/>
        <end position="26"/>
    </location>
</feature>
<accession>A0AAV7X186</accession>
<name>A0AAV7X186_PLEWA</name>
<proteinExistence type="predicted"/>
<evidence type="ECO:0000313" key="3">
    <source>
        <dbReference type="Proteomes" id="UP001066276"/>
    </source>
</evidence>
<gene>
    <name evidence="2" type="ORF">NDU88_006337</name>
</gene>
<keyword evidence="3" id="KW-1185">Reference proteome</keyword>
<comment type="caution">
    <text evidence="2">The sequence shown here is derived from an EMBL/GenBank/DDBJ whole genome shotgun (WGS) entry which is preliminary data.</text>
</comment>
<evidence type="ECO:0000313" key="2">
    <source>
        <dbReference type="EMBL" id="KAJ1218761.1"/>
    </source>
</evidence>
<reference evidence="2" key="1">
    <citation type="journal article" date="2022" name="bioRxiv">
        <title>Sequencing and chromosome-scale assembly of the giantPleurodeles waltlgenome.</title>
        <authorList>
            <person name="Brown T."/>
            <person name="Elewa A."/>
            <person name="Iarovenko S."/>
            <person name="Subramanian E."/>
            <person name="Araus A.J."/>
            <person name="Petzold A."/>
            <person name="Susuki M."/>
            <person name="Suzuki K.-i.T."/>
            <person name="Hayashi T."/>
            <person name="Toyoda A."/>
            <person name="Oliveira C."/>
            <person name="Osipova E."/>
            <person name="Leigh N.D."/>
            <person name="Simon A."/>
            <person name="Yun M.H."/>
        </authorList>
    </citation>
    <scope>NUCLEOTIDE SEQUENCE</scope>
    <source>
        <strain evidence="2">20211129_DDA</strain>
        <tissue evidence="2">Liver</tissue>
    </source>
</reference>
<organism evidence="2 3">
    <name type="scientific">Pleurodeles waltl</name>
    <name type="common">Iberian ribbed newt</name>
    <dbReference type="NCBI Taxonomy" id="8319"/>
    <lineage>
        <taxon>Eukaryota</taxon>
        <taxon>Metazoa</taxon>
        <taxon>Chordata</taxon>
        <taxon>Craniata</taxon>
        <taxon>Vertebrata</taxon>
        <taxon>Euteleostomi</taxon>
        <taxon>Amphibia</taxon>
        <taxon>Batrachia</taxon>
        <taxon>Caudata</taxon>
        <taxon>Salamandroidea</taxon>
        <taxon>Salamandridae</taxon>
        <taxon>Pleurodelinae</taxon>
        <taxon>Pleurodeles</taxon>
    </lineage>
</organism>